<reference evidence="7 8" key="1">
    <citation type="submission" date="2019-02" db="EMBL/GenBank/DDBJ databases">
        <title>Deep-cultivation of Planctomycetes and their phenomic and genomic characterization uncovers novel biology.</title>
        <authorList>
            <person name="Wiegand S."/>
            <person name="Jogler M."/>
            <person name="Boedeker C."/>
            <person name="Pinto D."/>
            <person name="Vollmers J."/>
            <person name="Rivas-Marin E."/>
            <person name="Kohn T."/>
            <person name="Peeters S.H."/>
            <person name="Heuer A."/>
            <person name="Rast P."/>
            <person name="Oberbeckmann S."/>
            <person name="Bunk B."/>
            <person name="Jeske O."/>
            <person name="Meyerdierks A."/>
            <person name="Storesund J.E."/>
            <person name="Kallscheuer N."/>
            <person name="Luecker S."/>
            <person name="Lage O.M."/>
            <person name="Pohl T."/>
            <person name="Merkel B.J."/>
            <person name="Hornburger P."/>
            <person name="Mueller R.-W."/>
            <person name="Bruemmer F."/>
            <person name="Labrenz M."/>
            <person name="Spormann A.M."/>
            <person name="Op Den Camp H."/>
            <person name="Overmann J."/>
            <person name="Amann R."/>
            <person name="Jetten M.S.M."/>
            <person name="Mascher T."/>
            <person name="Medema M.H."/>
            <person name="Devos D.P."/>
            <person name="Kaster A.-K."/>
            <person name="Ovreas L."/>
            <person name="Rohde M."/>
            <person name="Galperin M.Y."/>
            <person name="Jogler C."/>
        </authorList>
    </citation>
    <scope>NUCLEOTIDE SEQUENCE [LARGE SCALE GENOMIC DNA]</scope>
    <source>
        <strain evidence="7 8">Q31b</strain>
    </source>
</reference>
<name>A0A5C6EC65_9BACT</name>
<dbReference type="InterPro" id="IPR001451">
    <property type="entry name" value="Hexapep"/>
</dbReference>
<proteinExistence type="predicted"/>
<dbReference type="Pfam" id="PF13720">
    <property type="entry name" value="Acetyltransf_11"/>
    <property type="match status" value="1"/>
</dbReference>
<dbReference type="SUPFAM" id="SSF51161">
    <property type="entry name" value="Trimeric LpxA-like enzymes"/>
    <property type="match status" value="1"/>
</dbReference>
<dbReference type="Proteomes" id="UP000315471">
    <property type="component" value="Unassembled WGS sequence"/>
</dbReference>
<dbReference type="RefSeq" id="WP_146597888.1">
    <property type="nucleotide sequence ID" value="NZ_SJPY01000001.1"/>
</dbReference>
<evidence type="ECO:0000256" key="3">
    <source>
        <dbReference type="ARBA" id="ARBA00022679"/>
    </source>
</evidence>
<dbReference type="GO" id="GO:0016020">
    <property type="term" value="C:membrane"/>
    <property type="evidence" value="ECO:0007669"/>
    <property type="project" value="GOC"/>
</dbReference>
<dbReference type="CDD" id="cd03351">
    <property type="entry name" value="LbH_UDP-GlcNAc_AT"/>
    <property type="match status" value="1"/>
</dbReference>
<evidence type="ECO:0000256" key="4">
    <source>
        <dbReference type="ARBA" id="ARBA00023098"/>
    </source>
</evidence>
<dbReference type="Pfam" id="PF00132">
    <property type="entry name" value="Hexapep"/>
    <property type="match status" value="2"/>
</dbReference>
<dbReference type="PANTHER" id="PTHR43480:SF1">
    <property type="entry name" value="ACYL-[ACYL-CARRIER-PROTEIN]--UDP-N-ACETYLGLUCOSAMINE O-ACYLTRANSFERASE, MITOCHONDRIAL-RELATED"/>
    <property type="match status" value="1"/>
</dbReference>
<dbReference type="Gene3D" id="1.20.1180.10">
    <property type="entry name" value="Udp N-acetylglucosamine O-acyltransferase, C-terminal domain"/>
    <property type="match status" value="1"/>
</dbReference>
<dbReference type="InterPro" id="IPR010137">
    <property type="entry name" value="Lipid_A_LpxA"/>
</dbReference>
<accession>A0A5C6EC65</accession>
<keyword evidence="8" id="KW-1185">Reference proteome</keyword>
<dbReference type="InterPro" id="IPR029098">
    <property type="entry name" value="Acetyltransf_C"/>
</dbReference>
<evidence type="ECO:0000256" key="2">
    <source>
        <dbReference type="ARBA" id="ARBA00022556"/>
    </source>
</evidence>
<keyword evidence="4" id="KW-0443">Lipid metabolism</keyword>
<dbReference type="PIRSF" id="PIRSF000456">
    <property type="entry name" value="UDP-GlcNAc_acltr"/>
    <property type="match status" value="1"/>
</dbReference>
<keyword evidence="1" id="KW-0444">Lipid biosynthesis</keyword>
<dbReference type="EC" id="2.3.1.129" evidence="7"/>
<evidence type="ECO:0000256" key="5">
    <source>
        <dbReference type="ARBA" id="ARBA00023315"/>
    </source>
</evidence>
<dbReference type="GO" id="GO:0008780">
    <property type="term" value="F:acyl-[acyl-carrier-protein]-UDP-N-acetylglucosamine O-acyltransferase activity"/>
    <property type="evidence" value="ECO:0007669"/>
    <property type="project" value="UniProtKB-EC"/>
</dbReference>
<evidence type="ECO:0000313" key="7">
    <source>
        <dbReference type="EMBL" id="TWU45126.1"/>
    </source>
</evidence>
<gene>
    <name evidence="7" type="primary">lpxA</name>
    <name evidence="7" type="ORF">Q31b_02970</name>
</gene>
<dbReference type="PANTHER" id="PTHR43480">
    <property type="entry name" value="ACYL-[ACYL-CARRIER-PROTEIN]--UDP-N-ACETYLGLUCOSAMINE O-ACYLTRANSFERASE"/>
    <property type="match status" value="1"/>
</dbReference>
<dbReference type="NCBIfam" id="NF003657">
    <property type="entry name" value="PRK05289.1"/>
    <property type="match status" value="1"/>
</dbReference>
<keyword evidence="3 7" id="KW-0808">Transferase</keyword>
<feature type="domain" description="UDP N-acetylglucosamine O-acyltransferase C-terminal" evidence="6">
    <location>
        <begin position="177"/>
        <end position="253"/>
    </location>
</feature>
<keyword evidence="5 7" id="KW-0012">Acyltransferase</keyword>
<keyword evidence="2" id="KW-0441">Lipid A biosynthesis</keyword>
<dbReference type="GO" id="GO:0009245">
    <property type="term" value="P:lipid A biosynthetic process"/>
    <property type="evidence" value="ECO:0007669"/>
    <property type="project" value="UniProtKB-KW"/>
</dbReference>
<evidence type="ECO:0000259" key="6">
    <source>
        <dbReference type="Pfam" id="PF13720"/>
    </source>
</evidence>
<dbReference type="InterPro" id="IPR037157">
    <property type="entry name" value="Acetyltransf_C_sf"/>
</dbReference>
<comment type="caution">
    <text evidence="7">The sequence shown here is derived from an EMBL/GenBank/DDBJ whole genome shotgun (WGS) entry which is preliminary data.</text>
</comment>
<dbReference type="NCBIfam" id="TIGR01852">
    <property type="entry name" value="lipid_A_lpxA"/>
    <property type="match status" value="1"/>
</dbReference>
<dbReference type="Gene3D" id="2.160.10.10">
    <property type="entry name" value="Hexapeptide repeat proteins"/>
    <property type="match status" value="1"/>
</dbReference>
<protein>
    <submittedName>
        <fullName evidence="7">Acyl-[acyl-carrier-protein]--UDP-N-acetylglucosamine O-acyltransferase</fullName>
        <ecNumber evidence="7">2.3.1.129</ecNumber>
    </submittedName>
</protein>
<evidence type="ECO:0000256" key="1">
    <source>
        <dbReference type="ARBA" id="ARBA00022516"/>
    </source>
</evidence>
<dbReference type="EMBL" id="SJPY01000001">
    <property type="protein sequence ID" value="TWU45126.1"/>
    <property type="molecule type" value="Genomic_DNA"/>
</dbReference>
<dbReference type="AlphaFoldDB" id="A0A5C6EC65"/>
<evidence type="ECO:0000313" key="8">
    <source>
        <dbReference type="Proteomes" id="UP000315471"/>
    </source>
</evidence>
<organism evidence="7 8">
    <name type="scientific">Novipirellula aureliae</name>
    <dbReference type="NCBI Taxonomy" id="2527966"/>
    <lineage>
        <taxon>Bacteria</taxon>
        <taxon>Pseudomonadati</taxon>
        <taxon>Planctomycetota</taxon>
        <taxon>Planctomycetia</taxon>
        <taxon>Pirellulales</taxon>
        <taxon>Pirellulaceae</taxon>
        <taxon>Novipirellula</taxon>
    </lineage>
</organism>
<sequence length="269" mass="28833">MGTKIAQTAVVDPRAKLGSNVRIGHFCVIGPDVTIGDDCIIEAHAVLTGHTTLGAENHIFPGVVIGADPQDTSYKGAPTAVVIGDGNTFREYVTVNRATEKEDGYTRIGNNNYLMTHAHVAHDCNIGDRNVFANNVMLGGHSHLGSDITLAGGVGVSHFASIGSLSFVSAMSKVLHDVPPFMIVEGQPTKPRAVNSIGLKRHGFSSEDVAALTKTFRLLYRSYVGLEKAKEQMLSTGPIRPVLRTLFDFLENSVGGQKGRGRDRRRKAA</sequence>
<dbReference type="InterPro" id="IPR011004">
    <property type="entry name" value="Trimer_LpxA-like_sf"/>
</dbReference>
<dbReference type="OrthoDB" id="9807278at2"/>